<comment type="caution">
    <text evidence="5">The sequence shown here is derived from an EMBL/GenBank/DDBJ whole genome shotgun (WGS) entry which is preliminary data.</text>
</comment>
<organism evidence="5 6">
    <name type="scientific">Microbacterium thalassium</name>
    <dbReference type="NCBI Taxonomy" id="362649"/>
    <lineage>
        <taxon>Bacteria</taxon>
        <taxon>Bacillati</taxon>
        <taxon>Actinomycetota</taxon>
        <taxon>Actinomycetes</taxon>
        <taxon>Micrococcales</taxon>
        <taxon>Microbacteriaceae</taxon>
        <taxon>Microbacterium</taxon>
    </lineage>
</organism>
<dbReference type="PROSITE" id="PS00678">
    <property type="entry name" value="WD_REPEATS_1"/>
    <property type="match status" value="5"/>
</dbReference>
<evidence type="ECO:0000313" key="6">
    <source>
        <dbReference type="Proteomes" id="UP000537775"/>
    </source>
</evidence>
<dbReference type="InterPro" id="IPR001680">
    <property type="entry name" value="WD40_rpt"/>
</dbReference>
<evidence type="ECO:0000256" key="1">
    <source>
        <dbReference type="ARBA" id="ARBA00022574"/>
    </source>
</evidence>
<dbReference type="InterPro" id="IPR019775">
    <property type="entry name" value="WD40_repeat_CS"/>
</dbReference>
<dbReference type="InterPro" id="IPR011600">
    <property type="entry name" value="Pept_C14_caspase"/>
</dbReference>
<evidence type="ECO:0000259" key="4">
    <source>
        <dbReference type="Pfam" id="PF00656"/>
    </source>
</evidence>
<name>A0A7X0FM31_9MICO</name>
<protein>
    <submittedName>
        <fullName evidence="5">WD40 repeat protein</fullName>
    </submittedName>
</protein>
<keyword evidence="2" id="KW-0677">Repeat</keyword>
<sequence>MGEFKSAAFHVSTFGQLPPPGTLPDPDSLDPLPAAAAADQLRGALANLGYFVQDEPDLSAEELGREVFRFLESGNPEDVRIVHICSHGKPAAASDELYIVGSDGRHHRDTGVEAWVRAIEDNESDHAATLFIVDACYAGRAAELAWQISRSRADRPPRAMVLAASRWDRTAYEFRLTKALAAVLSSPKRHLDIRDTERYLPWDTVFNWVDDEMTRLDTEGTGQRPHWTPIGQRVRPAELPFFPNPDYQPPTPLEEAKQSAAVGVAALIESVDVVHFSGRAANDRFKNAADAGLFRGRRKQLQDLSTWLDAPPGDDHLRLITGSPGSGKSALLGMLVCAGLPSLRIPTRSIWGHSPHTRGPLTDVAAVHARGLNLHEVSTAISDQLGLSSRDQATTSPAGLLSAILGMDVPPTIILDALDEAADVASLVSVLVLPVLQAHRTDGKRACRLLAGSRSGDPWVEIAPLLDLASDGQILNLDNSDSGTMASDLRQFVHDALARHRVWASRPAVISQIALATSHAIVHAPPRSGGGWGEFLVASIYVDYLGREVNPHDPSSVARAAEMVPTTLPQVLELDLAHDSDGRRRRTLTTLALALGEGIPARVAQIIDSALWDPAQTTTDHDLRVSIDATRFYIRSTADEDGTTIYRLFHQSLSDHLTSMVTLEQKSRVVDAILADRTSHNGDRRWTTAAPYLARHMLEHASAAGRAVELLLDTELLVAARPQSLRAALRATNGRPREVSLVHSATPLGGTDPNERRDILALNARRYGLEDMVSKLSIGEELSDAWRPLWSTGSQVCPSLIDAFASTRSGTSAAGPTLRLGRSSPKGVTAVACTTFNERSIVVTCHRDGTLNIWDLTTRQPIGEPLTGHTDAVTTVACTTLDGHPVAVTGSWDRTVRIWDLTTRQPIGEPLTGHTDAVTTVACTTLDGHPVAVTGSWDRTVRIWDLTTRQPIGEPLTGHTDAVTAIACSSSREHMVAVAGLAADGFQLWDLNTTQLVGESPGNRGRAVMAVACTSIDDRPIAVTGGTDRTVRMWDAKTGQSIGKPLRGHHSFVTTIACTTLNGRPIAISGSWDKTVRIWDLKTGQAIGEPLTGHRGAVAAIAATYLNGHPVAVSAGDDQTLRIWDLQPPESSYSPLTGHTDLVTTVARAIVDGRETAITGSSDGTVRIWDARTVSEHSLSVWDVIVGQRYGRSLPRASDPVVGIACTTLRRRSVAVICGRQSLEIWDLARLVQLGKLVAGDFHGPTTVACTVIGRRAIAVTGGTDGTLRTWDLNRRRPLATSTQRHSARITTVACTTVEGRAVGVTGSANGTLQIWDLDSLRRIGDPLTGFGMAVRAISCTTVEGRAVGVVGGADGRLQLWDLAGAKPVAEALHSGLGSVAAVACAHVSNRPVAVTGTSDGWVQIWDLAASRELARHRVVDMITGITVQADDVNALKIVVGFGHEVAEFSWTPR</sequence>
<feature type="repeat" description="WD" evidence="3">
    <location>
        <begin position="1091"/>
        <end position="1134"/>
    </location>
</feature>
<keyword evidence="6" id="KW-1185">Reference proteome</keyword>
<proteinExistence type="predicted"/>
<dbReference type="Proteomes" id="UP000537775">
    <property type="component" value="Unassembled WGS sequence"/>
</dbReference>
<feature type="repeat" description="WD" evidence="3">
    <location>
        <begin position="1046"/>
        <end position="1089"/>
    </location>
</feature>
<dbReference type="SMART" id="SM00320">
    <property type="entry name" value="WD40"/>
    <property type="match status" value="12"/>
</dbReference>
<feature type="repeat" description="WD" evidence="3">
    <location>
        <begin position="1395"/>
        <end position="1416"/>
    </location>
</feature>
<feature type="repeat" description="WD" evidence="3">
    <location>
        <begin position="1136"/>
        <end position="1173"/>
    </location>
</feature>
<dbReference type="PRINTS" id="PR00320">
    <property type="entry name" value="GPROTEINBRPT"/>
</dbReference>
<dbReference type="Gene3D" id="3.40.50.1460">
    <property type="match status" value="1"/>
</dbReference>
<dbReference type="RefSeq" id="WP_184749282.1">
    <property type="nucleotide sequence ID" value="NZ_JACHML010000001.1"/>
</dbReference>
<dbReference type="PANTHER" id="PTHR19848">
    <property type="entry name" value="WD40 REPEAT PROTEIN"/>
    <property type="match status" value="1"/>
</dbReference>
<dbReference type="GO" id="GO:0006508">
    <property type="term" value="P:proteolysis"/>
    <property type="evidence" value="ECO:0007669"/>
    <property type="project" value="InterPro"/>
</dbReference>
<dbReference type="InterPro" id="IPR036322">
    <property type="entry name" value="WD40_repeat_dom_sf"/>
</dbReference>
<dbReference type="EMBL" id="JACHML010000001">
    <property type="protein sequence ID" value="MBB6390012.1"/>
    <property type="molecule type" value="Genomic_DNA"/>
</dbReference>
<evidence type="ECO:0000313" key="5">
    <source>
        <dbReference type="EMBL" id="MBB6390012.1"/>
    </source>
</evidence>
<reference evidence="5 6" key="1">
    <citation type="submission" date="2020-08" db="EMBL/GenBank/DDBJ databases">
        <title>Sequencing the genomes of 1000 actinobacteria strains.</title>
        <authorList>
            <person name="Klenk H.-P."/>
        </authorList>
    </citation>
    <scope>NUCLEOTIDE SEQUENCE [LARGE SCALE GENOMIC DNA]</scope>
    <source>
        <strain evidence="5 6">DSM 12511</strain>
    </source>
</reference>
<dbReference type="PANTHER" id="PTHR19848:SF8">
    <property type="entry name" value="F-BOX AND WD REPEAT DOMAIN CONTAINING 7"/>
    <property type="match status" value="1"/>
</dbReference>
<feature type="domain" description="Peptidase C14 caspase" evidence="4">
    <location>
        <begin position="38"/>
        <end position="140"/>
    </location>
</feature>
<dbReference type="Pfam" id="PF00656">
    <property type="entry name" value="Peptidase_C14"/>
    <property type="match status" value="1"/>
</dbReference>
<gene>
    <name evidence="5" type="ORF">HD594_000325</name>
</gene>
<dbReference type="SUPFAM" id="SSF50978">
    <property type="entry name" value="WD40 repeat-like"/>
    <property type="match status" value="1"/>
</dbReference>
<feature type="repeat" description="WD" evidence="3">
    <location>
        <begin position="911"/>
        <end position="954"/>
    </location>
</feature>
<dbReference type="CDD" id="cd00200">
    <property type="entry name" value="WD40"/>
    <property type="match status" value="1"/>
</dbReference>
<dbReference type="GO" id="GO:0004197">
    <property type="term" value="F:cysteine-type endopeptidase activity"/>
    <property type="evidence" value="ECO:0007669"/>
    <property type="project" value="InterPro"/>
</dbReference>
<dbReference type="PROSITE" id="PS50294">
    <property type="entry name" value="WD_REPEATS_REGION"/>
    <property type="match status" value="5"/>
</dbReference>
<keyword evidence="1 3" id="KW-0853">WD repeat</keyword>
<evidence type="ECO:0000256" key="2">
    <source>
        <dbReference type="ARBA" id="ARBA00022737"/>
    </source>
</evidence>
<feature type="repeat" description="WD" evidence="3">
    <location>
        <begin position="1023"/>
        <end position="1044"/>
    </location>
</feature>
<evidence type="ECO:0000256" key="3">
    <source>
        <dbReference type="PROSITE-ProRule" id="PRU00221"/>
    </source>
</evidence>
<dbReference type="InterPro" id="IPR020472">
    <property type="entry name" value="WD40_PAC1"/>
</dbReference>
<feature type="repeat" description="WD" evidence="3">
    <location>
        <begin position="866"/>
        <end position="909"/>
    </location>
</feature>
<feature type="repeat" description="WD" evidence="3">
    <location>
        <begin position="1260"/>
        <end position="1281"/>
    </location>
</feature>
<dbReference type="InterPro" id="IPR015943">
    <property type="entry name" value="WD40/YVTN_repeat-like_dom_sf"/>
</dbReference>
<dbReference type="SUPFAM" id="SSF52129">
    <property type="entry name" value="Caspase-like"/>
    <property type="match status" value="1"/>
</dbReference>
<dbReference type="Pfam" id="PF00400">
    <property type="entry name" value="WD40"/>
    <property type="match status" value="7"/>
</dbReference>
<accession>A0A7X0FM31</accession>
<dbReference type="PROSITE" id="PS50082">
    <property type="entry name" value="WD_REPEATS_2"/>
    <property type="match status" value="8"/>
</dbReference>
<dbReference type="Gene3D" id="2.130.10.10">
    <property type="entry name" value="YVTN repeat-like/Quinoprotein amine dehydrogenase"/>
    <property type="match status" value="3"/>
</dbReference>
<dbReference type="InterPro" id="IPR029030">
    <property type="entry name" value="Caspase-like_dom_sf"/>
</dbReference>
<dbReference type="SUPFAM" id="SSF82171">
    <property type="entry name" value="DPP6 N-terminal domain-like"/>
    <property type="match status" value="2"/>
</dbReference>